<dbReference type="NCBIfam" id="NF006160">
    <property type="entry name" value="PRK08304.1"/>
    <property type="match status" value="1"/>
</dbReference>
<keyword evidence="2" id="KW-1185">Reference proteome</keyword>
<dbReference type="InterPro" id="IPR016039">
    <property type="entry name" value="Thiolase-like"/>
</dbReference>
<dbReference type="Pfam" id="PF07451">
    <property type="entry name" value="SpoVAD"/>
    <property type="match status" value="1"/>
</dbReference>
<protein>
    <submittedName>
        <fullName evidence="1">Stage V sporulation protein AD</fullName>
    </submittedName>
</protein>
<dbReference type="InterPro" id="IPR038369">
    <property type="entry name" value="SpoVAD_sf"/>
</dbReference>
<dbReference type="Gene3D" id="3.40.47.40">
    <property type="entry name" value="Stage V sporulation protein AD"/>
    <property type="match status" value="1"/>
</dbReference>
<name>A0ABR7IK59_9FIRM</name>
<gene>
    <name evidence="1" type="ORF">H8Z82_12280</name>
</gene>
<accession>A0ABR7IK59</accession>
<organism evidence="1 2">
    <name type="scientific">Blautia difficilis</name>
    <dbReference type="NCBI Taxonomy" id="2763027"/>
    <lineage>
        <taxon>Bacteria</taxon>
        <taxon>Bacillati</taxon>
        <taxon>Bacillota</taxon>
        <taxon>Clostridia</taxon>
        <taxon>Lachnospirales</taxon>
        <taxon>Lachnospiraceae</taxon>
        <taxon>Blautia</taxon>
    </lineage>
</organism>
<evidence type="ECO:0000313" key="1">
    <source>
        <dbReference type="EMBL" id="MBC5780409.1"/>
    </source>
</evidence>
<dbReference type="InterPro" id="IPR010894">
    <property type="entry name" value="SpoVAD"/>
</dbReference>
<dbReference type="SUPFAM" id="SSF53901">
    <property type="entry name" value="Thiolase-like"/>
    <property type="match status" value="1"/>
</dbReference>
<reference evidence="1 2" key="1">
    <citation type="submission" date="2020-08" db="EMBL/GenBank/DDBJ databases">
        <title>Genome public.</title>
        <authorList>
            <person name="Liu C."/>
            <person name="Sun Q."/>
        </authorList>
    </citation>
    <scope>NUCLEOTIDE SEQUENCE [LARGE SCALE GENOMIC DNA]</scope>
    <source>
        <strain evidence="1 2">M29</strain>
    </source>
</reference>
<dbReference type="RefSeq" id="WP_019162510.1">
    <property type="nucleotide sequence ID" value="NZ_JACOQG010000021.1"/>
</dbReference>
<comment type="caution">
    <text evidence="1">The sequence shown here is derived from an EMBL/GenBank/DDBJ whole genome shotgun (WGS) entry which is preliminary data.</text>
</comment>
<evidence type="ECO:0000313" key="2">
    <source>
        <dbReference type="Proteomes" id="UP000649826"/>
    </source>
</evidence>
<sequence>MTKQYTCGASSISFQEPVFIQSCASVTGQKEGDGPLGSCFDMICPDPMFGASTWEAAESTMQKEAATLAIGKAGLKPADIRLLFVGDLLAQTAASSFGAAGMGIPFYGLFSACSTMGEALSLSALCIAAGYGEHILCATSSHFCSAEKEFRFPLGYGNQRPLSATWTVTGAGACVLGSQPPLPASGKSRPLRCGHSCIAITGLTTGRLVDYGLKDSMNMGGCMAPAACDTIHQNFLDFHRTPADYDAIFTGDLGAVGQKILIDLLYQKGYDICSCHQDCGILIYDSQKQDTHSGGSGCGCAASVLSSYILPGLLAGKWKRILFVPTGALLSKVSFNEGDTIPGIAHAVVIEKYEITS</sequence>
<dbReference type="EMBL" id="JACOQG010000021">
    <property type="protein sequence ID" value="MBC5780409.1"/>
    <property type="molecule type" value="Genomic_DNA"/>
</dbReference>
<proteinExistence type="predicted"/>
<dbReference type="Proteomes" id="UP000649826">
    <property type="component" value="Unassembled WGS sequence"/>
</dbReference>
<dbReference type="PIRSF" id="PIRSF011570">
    <property type="entry name" value="SpoVAD"/>
    <property type="match status" value="1"/>
</dbReference>